<name>A0ABX2MQ84_9BACL</name>
<keyword evidence="3" id="KW-1185">Reference proteome</keyword>
<evidence type="ECO:0000313" key="3">
    <source>
        <dbReference type="Proteomes" id="UP000577724"/>
    </source>
</evidence>
<evidence type="ECO:0000313" key="2">
    <source>
        <dbReference type="EMBL" id="NUU56193.1"/>
    </source>
</evidence>
<proteinExistence type="predicted"/>
<comment type="caution">
    <text evidence="2">The sequence shown here is derived from an EMBL/GenBank/DDBJ whole genome shotgun (WGS) entry which is preliminary data.</text>
</comment>
<dbReference type="GeneID" id="97132853"/>
<evidence type="ECO:0000259" key="1">
    <source>
        <dbReference type="Pfam" id="PF18169"/>
    </source>
</evidence>
<protein>
    <recommendedName>
        <fullName evidence="1">SMODS and SLOG-associating 2TM effector domain-containing protein</fullName>
    </recommendedName>
</protein>
<feature type="domain" description="SMODS and SLOG-associating 2TM effector" evidence="1">
    <location>
        <begin position="1"/>
        <end position="60"/>
    </location>
</feature>
<gene>
    <name evidence="2" type="ORF">HP548_19140</name>
</gene>
<dbReference type="EMBL" id="JABMCC010000114">
    <property type="protein sequence ID" value="NUU56193.1"/>
    <property type="molecule type" value="Genomic_DNA"/>
</dbReference>
<sequence length="119" mass="13626">MNKDELLKLIATSGYNVYFGAEKHFATYDIIEKVPRAIALLGLLIGIWQLWKPDISYSQLIAGRVGKGQIRMMQNDNVLLRFDDSQSTYLLKKKKNLEKGVVVLGHEYNICPKVPLNRF</sequence>
<reference evidence="2 3" key="1">
    <citation type="submission" date="2020-05" db="EMBL/GenBank/DDBJ databases">
        <title>Genome Sequencing of Type Strains.</title>
        <authorList>
            <person name="Lemaire J.F."/>
            <person name="Inderbitzin P."/>
            <person name="Gregorio O.A."/>
            <person name="Collins S.B."/>
            <person name="Wespe N."/>
            <person name="Knight-Connoni V."/>
        </authorList>
    </citation>
    <scope>NUCLEOTIDE SEQUENCE [LARGE SCALE GENOMIC DNA]</scope>
    <source>
        <strain evidence="2 3">DSM 19942</strain>
    </source>
</reference>
<accession>A0ABX2MQ84</accession>
<dbReference type="Pfam" id="PF18169">
    <property type="entry name" value="SLATT_6"/>
    <property type="match status" value="1"/>
</dbReference>
<organism evidence="2 3">
    <name type="scientific">Paenibacillus taichungensis</name>
    <dbReference type="NCBI Taxonomy" id="484184"/>
    <lineage>
        <taxon>Bacteria</taxon>
        <taxon>Bacillati</taxon>
        <taxon>Bacillota</taxon>
        <taxon>Bacilli</taxon>
        <taxon>Bacillales</taxon>
        <taxon>Paenibacillaceae</taxon>
        <taxon>Paenibacillus</taxon>
    </lineage>
</organism>
<dbReference type="Proteomes" id="UP000577724">
    <property type="component" value="Unassembled WGS sequence"/>
</dbReference>
<dbReference type="RefSeq" id="WP_175382539.1">
    <property type="nucleotide sequence ID" value="NZ_CBCRYD010000026.1"/>
</dbReference>
<dbReference type="InterPro" id="IPR041119">
    <property type="entry name" value="SLATT_6"/>
</dbReference>